<dbReference type="GO" id="GO:0016757">
    <property type="term" value="F:glycosyltransferase activity"/>
    <property type="evidence" value="ECO:0007669"/>
    <property type="project" value="UniProtKB-KW"/>
</dbReference>
<dbReference type="Proteomes" id="UP000199004">
    <property type="component" value="Unassembled WGS sequence"/>
</dbReference>
<feature type="domain" description="Glycosyl transferase family 1" evidence="3">
    <location>
        <begin position="193"/>
        <end position="377"/>
    </location>
</feature>
<dbReference type="CDD" id="cd03801">
    <property type="entry name" value="GT4_PimA-like"/>
    <property type="match status" value="1"/>
</dbReference>
<dbReference type="Pfam" id="PF00534">
    <property type="entry name" value="Glycos_transf_1"/>
    <property type="match status" value="1"/>
</dbReference>
<evidence type="ECO:0000259" key="3">
    <source>
        <dbReference type="Pfam" id="PF00534"/>
    </source>
</evidence>
<keyword evidence="5" id="KW-1185">Reference proteome</keyword>
<proteinExistence type="predicted"/>
<accession>A0A1H0BQ88</accession>
<reference evidence="4 5" key="1">
    <citation type="submission" date="2016-10" db="EMBL/GenBank/DDBJ databases">
        <authorList>
            <person name="de Groot N.N."/>
        </authorList>
    </citation>
    <scope>NUCLEOTIDE SEQUENCE [LARGE SCALE GENOMIC DNA]</scope>
    <source>
        <strain evidence="4 5">CGMCC 1.11147</strain>
    </source>
</reference>
<gene>
    <name evidence="4" type="ORF">SAMN05192576_2198</name>
</gene>
<protein>
    <submittedName>
        <fullName evidence="4">Glycosyltransferase involved in cell wall bisynthesis</fullName>
    </submittedName>
</protein>
<keyword evidence="1" id="KW-0328">Glycosyltransferase</keyword>
<evidence type="ECO:0000256" key="2">
    <source>
        <dbReference type="ARBA" id="ARBA00022679"/>
    </source>
</evidence>
<sequence>MKVLLIHHASALGGGSISLLDVVAMLREEHEVIVCAPASPSWLSSELERRGVEFSPAILPLPIYYHYNGTAGAPICWHLMLRGLLTYLRYRSAWIEVIRDSGAQIVIVNSAALCLFGPIIRAAGAKPICFVRETFPPSSRSVRTRILYRVLGRHFSRSVFLSERDREAAALPPSRAAVLLDCMRQDELREKGRKEARRELSIAENYFWVLFTGGNSRLKGFDTALRAIGRTRLSEIRLLAVGVGGDAMTPNVKLRNWVADPRNAYYRLRVAALLKSRSVQERVVLLGPRNDMSVPYSASDVVIFPSSLAHQARPVYEAGSFGLPIVISDFPSAAEFVFPGSNGLLIPPRDAPKLAAALDMLASQREYCAALGAENRRQHSSRRQFSVMQRLLVELVKDVGEEGP</sequence>
<keyword evidence="2 4" id="KW-0808">Transferase</keyword>
<dbReference type="AlphaFoldDB" id="A0A1H0BQ88"/>
<dbReference type="OrthoDB" id="509705at2"/>
<dbReference type="InterPro" id="IPR001296">
    <property type="entry name" value="Glyco_trans_1"/>
</dbReference>
<dbReference type="PANTHER" id="PTHR12526">
    <property type="entry name" value="GLYCOSYLTRANSFERASE"/>
    <property type="match status" value="1"/>
</dbReference>
<dbReference type="SUPFAM" id="SSF53756">
    <property type="entry name" value="UDP-Glycosyltransferase/glycogen phosphorylase"/>
    <property type="match status" value="1"/>
</dbReference>
<name>A0A1H0BQ88_9ACTN</name>
<organism evidence="4 5">
    <name type="scientific">Nocardioides szechwanensis</name>
    <dbReference type="NCBI Taxonomy" id="1005944"/>
    <lineage>
        <taxon>Bacteria</taxon>
        <taxon>Bacillati</taxon>
        <taxon>Actinomycetota</taxon>
        <taxon>Actinomycetes</taxon>
        <taxon>Propionibacteriales</taxon>
        <taxon>Nocardioidaceae</taxon>
        <taxon>Nocardioides</taxon>
    </lineage>
</organism>
<evidence type="ECO:0000256" key="1">
    <source>
        <dbReference type="ARBA" id="ARBA00022676"/>
    </source>
</evidence>
<dbReference type="EMBL" id="FNIC01000003">
    <property type="protein sequence ID" value="SDN47693.1"/>
    <property type="molecule type" value="Genomic_DNA"/>
</dbReference>
<dbReference type="PANTHER" id="PTHR12526:SF510">
    <property type="entry name" value="D-INOSITOL 3-PHOSPHATE GLYCOSYLTRANSFERASE"/>
    <property type="match status" value="1"/>
</dbReference>
<dbReference type="Gene3D" id="3.40.50.2000">
    <property type="entry name" value="Glycogen Phosphorylase B"/>
    <property type="match status" value="2"/>
</dbReference>
<evidence type="ECO:0000313" key="4">
    <source>
        <dbReference type="EMBL" id="SDN47693.1"/>
    </source>
</evidence>
<dbReference type="STRING" id="1005944.SAMN05192576_2198"/>
<evidence type="ECO:0000313" key="5">
    <source>
        <dbReference type="Proteomes" id="UP000199004"/>
    </source>
</evidence>